<dbReference type="SMART" id="SM00342">
    <property type="entry name" value="HTH_ARAC"/>
    <property type="match status" value="1"/>
</dbReference>
<evidence type="ECO:0000256" key="1">
    <source>
        <dbReference type="ARBA" id="ARBA00023015"/>
    </source>
</evidence>
<dbReference type="SUPFAM" id="SSF46689">
    <property type="entry name" value="Homeodomain-like"/>
    <property type="match status" value="2"/>
</dbReference>
<evidence type="ECO:0000313" key="5">
    <source>
        <dbReference type="EMBL" id="TWI92167.1"/>
    </source>
</evidence>
<dbReference type="Gene3D" id="1.10.10.60">
    <property type="entry name" value="Homeodomain-like"/>
    <property type="match status" value="2"/>
</dbReference>
<accession>A0A562TF53</accession>
<dbReference type="InterPro" id="IPR018060">
    <property type="entry name" value="HTH_AraC"/>
</dbReference>
<keyword evidence="2 5" id="KW-0238">DNA-binding</keyword>
<sequence length="288" mass="33336">MHRLQMIYRMNTAPVKRDDKQVSIYRYRTSKPAPRASISLQQNLVTFLLSGEKTVHFAGTQVAVKPHQFVMLAAGNCLMSEKIVAEDGDYHSILFFFDSKLLSDLFSRHALLPGEQTGQPVNPPFLLFEKDAFLENFTRSLDYLLQDDKLAHHDLQKVKLEELFLYLAIQYPGQMQQIRSMSHEANDDRIVRQAVTAHVNSNVTVEELAFLCNMSLSTFKRRFARIYGNSPNRWLLEKRMERAAEMLRQGDHKASEICYELGYENLSSFIQSFKRVYGITPKQYQLSN</sequence>
<reference evidence="5 6" key="1">
    <citation type="journal article" date="2013" name="Stand. Genomic Sci.">
        <title>Genomic Encyclopedia of Type Strains, Phase I: The one thousand microbial genomes (KMG-I) project.</title>
        <authorList>
            <person name="Kyrpides N.C."/>
            <person name="Woyke T."/>
            <person name="Eisen J.A."/>
            <person name="Garrity G."/>
            <person name="Lilburn T.G."/>
            <person name="Beck B.J."/>
            <person name="Whitman W.B."/>
            <person name="Hugenholtz P."/>
            <person name="Klenk H.P."/>
        </authorList>
    </citation>
    <scope>NUCLEOTIDE SEQUENCE [LARGE SCALE GENOMIC DNA]</scope>
    <source>
        <strain evidence="5 6">DSM 13484</strain>
    </source>
</reference>
<dbReference type="PANTHER" id="PTHR43280:SF2">
    <property type="entry name" value="HTH-TYPE TRANSCRIPTIONAL REGULATOR EXSA"/>
    <property type="match status" value="1"/>
</dbReference>
<evidence type="ECO:0000313" key="6">
    <source>
        <dbReference type="Proteomes" id="UP000316778"/>
    </source>
</evidence>
<protein>
    <submittedName>
        <fullName evidence="5">AraC-like DNA-binding protein</fullName>
    </submittedName>
</protein>
<dbReference type="AlphaFoldDB" id="A0A562TF53"/>
<evidence type="ECO:0000256" key="3">
    <source>
        <dbReference type="ARBA" id="ARBA00023163"/>
    </source>
</evidence>
<gene>
    <name evidence="5" type="ORF">LX66_1550</name>
</gene>
<evidence type="ECO:0000256" key="2">
    <source>
        <dbReference type="ARBA" id="ARBA00023125"/>
    </source>
</evidence>
<name>A0A562TF53_CHIJA</name>
<keyword evidence="3" id="KW-0804">Transcription</keyword>
<comment type="caution">
    <text evidence="5">The sequence shown here is derived from an EMBL/GenBank/DDBJ whole genome shotgun (WGS) entry which is preliminary data.</text>
</comment>
<dbReference type="Pfam" id="PF22200">
    <property type="entry name" value="ExsA_N"/>
    <property type="match status" value="1"/>
</dbReference>
<dbReference type="InterPro" id="IPR020449">
    <property type="entry name" value="Tscrpt_reg_AraC-type_HTH"/>
</dbReference>
<evidence type="ECO:0000259" key="4">
    <source>
        <dbReference type="PROSITE" id="PS01124"/>
    </source>
</evidence>
<proteinExistence type="predicted"/>
<dbReference type="GO" id="GO:0003700">
    <property type="term" value="F:DNA-binding transcription factor activity"/>
    <property type="evidence" value="ECO:0007669"/>
    <property type="project" value="InterPro"/>
</dbReference>
<keyword evidence="1" id="KW-0805">Transcription regulation</keyword>
<dbReference type="GO" id="GO:0043565">
    <property type="term" value="F:sequence-specific DNA binding"/>
    <property type="evidence" value="ECO:0007669"/>
    <property type="project" value="InterPro"/>
</dbReference>
<dbReference type="InterPro" id="IPR054015">
    <property type="entry name" value="ExsA-like_N"/>
</dbReference>
<dbReference type="PRINTS" id="PR00032">
    <property type="entry name" value="HTHARAC"/>
</dbReference>
<dbReference type="EMBL" id="VLLG01000002">
    <property type="protein sequence ID" value="TWI92167.1"/>
    <property type="molecule type" value="Genomic_DNA"/>
</dbReference>
<dbReference type="PANTHER" id="PTHR43280">
    <property type="entry name" value="ARAC-FAMILY TRANSCRIPTIONAL REGULATOR"/>
    <property type="match status" value="1"/>
</dbReference>
<feature type="domain" description="HTH araC/xylS-type" evidence="4">
    <location>
        <begin position="189"/>
        <end position="287"/>
    </location>
</feature>
<dbReference type="InterPro" id="IPR009057">
    <property type="entry name" value="Homeodomain-like_sf"/>
</dbReference>
<dbReference type="PROSITE" id="PS01124">
    <property type="entry name" value="HTH_ARAC_FAMILY_2"/>
    <property type="match status" value="1"/>
</dbReference>
<keyword evidence="6" id="KW-1185">Reference proteome</keyword>
<organism evidence="5 6">
    <name type="scientific">Chitinophaga japonensis</name>
    <name type="common">Flexibacter japonensis</name>
    <dbReference type="NCBI Taxonomy" id="104662"/>
    <lineage>
        <taxon>Bacteria</taxon>
        <taxon>Pseudomonadati</taxon>
        <taxon>Bacteroidota</taxon>
        <taxon>Chitinophagia</taxon>
        <taxon>Chitinophagales</taxon>
        <taxon>Chitinophagaceae</taxon>
        <taxon>Chitinophaga</taxon>
    </lineage>
</organism>
<dbReference type="Pfam" id="PF12833">
    <property type="entry name" value="HTH_18"/>
    <property type="match status" value="1"/>
</dbReference>
<dbReference type="Proteomes" id="UP000316778">
    <property type="component" value="Unassembled WGS sequence"/>
</dbReference>